<evidence type="ECO:0000256" key="1">
    <source>
        <dbReference type="SAM" id="MobiDB-lite"/>
    </source>
</evidence>
<protein>
    <submittedName>
        <fullName evidence="2">Uncharacterized protein</fullName>
    </submittedName>
</protein>
<dbReference type="Proteomes" id="UP001642406">
    <property type="component" value="Unassembled WGS sequence"/>
</dbReference>
<evidence type="ECO:0000313" key="3">
    <source>
        <dbReference type="Proteomes" id="UP001642406"/>
    </source>
</evidence>
<evidence type="ECO:0000313" key="2">
    <source>
        <dbReference type="EMBL" id="CAK7213581.1"/>
    </source>
</evidence>
<keyword evidence="3" id="KW-1185">Reference proteome</keyword>
<accession>A0ABP0B246</accession>
<proteinExistence type="predicted"/>
<comment type="caution">
    <text evidence="2">The sequence shown here is derived from an EMBL/GenBank/DDBJ whole genome shotgun (WGS) entry which is preliminary data.</text>
</comment>
<sequence length="260" mass="27967">MVRFWSTTSDAVYTSSFISTSFGRIVPLQWTPQLDKALHEIETRKECSTDEAFATQLCLNEATRLAVSEEPLVAPSLPTPRSPAGGVGSSSPAVFEHVACLWRSVHAAQAWLDAFCAVSPRAYVGPPFFAWLQLVRCIVVLKHLSTFADPAWDLAAVRGAVPLEPLLDRLAERTEQGASAMAAAVTVSRQVHELVGRPPDGQSGDSDGHGDGDGGLLRRVARMLRLSQRWMAAKQAQRTMEEACAAAQEAQAAQDAADAA</sequence>
<name>A0ABP0B246_9PEZI</name>
<dbReference type="EMBL" id="CAWUHC010000010">
    <property type="protein sequence ID" value="CAK7213581.1"/>
    <property type="molecule type" value="Genomic_DNA"/>
</dbReference>
<gene>
    <name evidence="2" type="ORF">SBRCBS47491_001854</name>
</gene>
<reference evidence="2 3" key="1">
    <citation type="submission" date="2024-01" db="EMBL/GenBank/DDBJ databases">
        <authorList>
            <person name="Allen C."/>
            <person name="Tagirdzhanova G."/>
        </authorList>
    </citation>
    <scope>NUCLEOTIDE SEQUENCE [LARGE SCALE GENOMIC DNA]</scope>
</reference>
<feature type="region of interest" description="Disordered" evidence="1">
    <location>
        <begin position="195"/>
        <end position="214"/>
    </location>
</feature>
<organism evidence="2 3">
    <name type="scientific">Sporothrix bragantina</name>
    <dbReference type="NCBI Taxonomy" id="671064"/>
    <lineage>
        <taxon>Eukaryota</taxon>
        <taxon>Fungi</taxon>
        <taxon>Dikarya</taxon>
        <taxon>Ascomycota</taxon>
        <taxon>Pezizomycotina</taxon>
        <taxon>Sordariomycetes</taxon>
        <taxon>Sordariomycetidae</taxon>
        <taxon>Ophiostomatales</taxon>
        <taxon>Ophiostomataceae</taxon>
        <taxon>Sporothrix</taxon>
    </lineage>
</organism>